<feature type="domain" description="Glycosyl transferase family 25" evidence="5">
    <location>
        <begin position="330"/>
        <end position="509"/>
    </location>
</feature>
<comment type="caution">
    <text evidence="6">The sequence shown here is derived from an EMBL/GenBank/DDBJ whole genome shotgun (WGS) entry which is preliminary data.</text>
</comment>
<gene>
    <name evidence="6" type="ORF">Pmani_002716</name>
</gene>
<keyword evidence="4" id="KW-0732">Signal</keyword>
<dbReference type="InterPro" id="IPR002654">
    <property type="entry name" value="Glyco_trans_25"/>
</dbReference>
<dbReference type="SUPFAM" id="SSF53448">
    <property type="entry name" value="Nucleotide-diphospho-sugar transferases"/>
    <property type="match status" value="1"/>
</dbReference>
<dbReference type="PANTHER" id="PTHR10730">
    <property type="entry name" value="PROCOLLAGEN-LYSINE,2-OXOGLUTARATE 5-DIOXYGENASE/GLYCOSYLTRANSFERASE 25 FAMILY MEMBER"/>
    <property type="match status" value="1"/>
</dbReference>
<protein>
    <recommendedName>
        <fullName evidence="5">Glycosyl transferase family 25 domain-containing protein</fullName>
    </recommendedName>
</protein>
<dbReference type="Pfam" id="PF01755">
    <property type="entry name" value="Glyco_transf_25"/>
    <property type="match status" value="1"/>
</dbReference>
<keyword evidence="2" id="KW-0328">Glycosyltransferase</keyword>
<dbReference type="CDD" id="cd06532">
    <property type="entry name" value="Glyco_transf_25"/>
    <property type="match status" value="1"/>
</dbReference>
<evidence type="ECO:0000313" key="7">
    <source>
        <dbReference type="Proteomes" id="UP001292094"/>
    </source>
</evidence>
<dbReference type="InterPro" id="IPR029044">
    <property type="entry name" value="Nucleotide-diphossugar_trans"/>
</dbReference>
<evidence type="ECO:0000256" key="4">
    <source>
        <dbReference type="SAM" id="SignalP"/>
    </source>
</evidence>
<keyword evidence="7" id="KW-1185">Reference proteome</keyword>
<dbReference type="EMBL" id="JAWZYT010000199">
    <property type="protein sequence ID" value="KAK4326790.1"/>
    <property type="molecule type" value="Genomic_DNA"/>
</dbReference>
<feature type="chain" id="PRO_5041958646" description="Glycosyl transferase family 25 domain-containing protein" evidence="4">
    <location>
        <begin position="26"/>
        <end position="596"/>
    </location>
</feature>
<dbReference type="InterPro" id="IPR050757">
    <property type="entry name" value="Collagen_mod_GT25"/>
</dbReference>
<evidence type="ECO:0000313" key="6">
    <source>
        <dbReference type="EMBL" id="KAK4326790.1"/>
    </source>
</evidence>
<dbReference type="Gene3D" id="3.90.550.10">
    <property type="entry name" value="Spore Coat Polysaccharide Biosynthesis Protein SpsA, Chain A"/>
    <property type="match status" value="1"/>
</dbReference>
<accession>A0AAE1QHE1</accession>
<evidence type="ECO:0000259" key="5">
    <source>
        <dbReference type="Pfam" id="PF01755"/>
    </source>
</evidence>
<reference evidence="6" key="1">
    <citation type="submission" date="2023-11" db="EMBL/GenBank/DDBJ databases">
        <title>Genome assemblies of two species of porcelain crab, Petrolisthes cinctipes and Petrolisthes manimaculis (Anomura: Porcellanidae).</title>
        <authorList>
            <person name="Angst P."/>
        </authorList>
    </citation>
    <scope>NUCLEOTIDE SEQUENCE</scope>
    <source>
        <strain evidence="6">PB745_02</strain>
        <tissue evidence="6">Gill</tissue>
    </source>
</reference>
<dbReference type="PANTHER" id="PTHR10730:SF53">
    <property type="entry name" value="GLYCOSYLTRANSFERASE 25 FAMILY MEMBER"/>
    <property type="match status" value="1"/>
</dbReference>
<feature type="signal peptide" evidence="4">
    <location>
        <begin position="1"/>
        <end position="25"/>
    </location>
</feature>
<evidence type="ECO:0000256" key="2">
    <source>
        <dbReference type="ARBA" id="ARBA00022676"/>
    </source>
</evidence>
<organism evidence="6 7">
    <name type="scientific">Petrolisthes manimaculis</name>
    <dbReference type="NCBI Taxonomy" id="1843537"/>
    <lineage>
        <taxon>Eukaryota</taxon>
        <taxon>Metazoa</taxon>
        <taxon>Ecdysozoa</taxon>
        <taxon>Arthropoda</taxon>
        <taxon>Crustacea</taxon>
        <taxon>Multicrustacea</taxon>
        <taxon>Malacostraca</taxon>
        <taxon>Eumalacostraca</taxon>
        <taxon>Eucarida</taxon>
        <taxon>Decapoda</taxon>
        <taxon>Pleocyemata</taxon>
        <taxon>Anomura</taxon>
        <taxon>Galatheoidea</taxon>
        <taxon>Porcellanidae</taxon>
        <taxon>Petrolisthes</taxon>
    </lineage>
</organism>
<comment type="similarity">
    <text evidence="1">Belongs to the glycosyltransferase 25 family.</text>
</comment>
<evidence type="ECO:0000256" key="3">
    <source>
        <dbReference type="ARBA" id="ARBA00022679"/>
    </source>
</evidence>
<dbReference type="AlphaFoldDB" id="A0AAE1QHE1"/>
<evidence type="ECO:0000256" key="1">
    <source>
        <dbReference type="ARBA" id="ARBA00006721"/>
    </source>
</evidence>
<proteinExistence type="inferred from homology"/>
<dbReference type="Proteomes" id="UP001292094">
    <property type="component" value="Unassembled WGS sequence"/>
</dbReference>
<name>A0AAE1QHE1_9EUCA</name>
<keyword evidence="3" id="KW-0808">Transferase</keyword>
<dbReference type="GO" id="GO:0050211">
    <property type="term" value="F:procollagen galactosyltransferase activity"/>
    <property type="evidence" value="ECO:0007669"/>
    <property type="project" value="TreeGrafter"/>
</dbReference>
<sequence length="596" mass="68931">MVLLTPLSCAIVVCLVSSIHSNAQGAVNQNDTKEPTMLVVLLARNKEHTLPYFLTLFERLQYPKKRMSLYIRSDHNKDRTVSIMEDWLAHNRHYYHSCDVQLDKSSPKYFPGETRGTEWGDERFTHIMHLKEQAMDKARHIWADYIWFLDMDVFLVKADVVQLMLNEEKAIVGPMLNSLATYSNYWGEMTEDYWYSRSEDYLPILERKQTGCFAVPMVHSCVLVDLTREASDQLTFIPQNVSGYNGPHDDIITFAISAKTAGVDMHVCNFETYGFIPSPLDEGQDLEVDHKKLLSIKLEVMVEHPPLPVSPVLAKYVPPLPKKDKAGFDMIYLVSLARRPERRERMFRSFDLLGLDVKLFNAVDGKKLNESYLKETGVKQMVNYKDPWSQRDMTFGEIGCFLSHYFIWVDIANNGYEKVLLFEDDIRFEPYFIEKVIHMRNEADSLVDWDLIYLGRKKLKSSDEPWVEDSENLVYVDYSYWTLCYAITLKGAKKLLAPQPLGQMVPVDEYLPIMFNKHPEKDWMEKFPVRNLNAFSVAPLYVFPTHYTGEMGYISDTEESPIIEDETILSSDDMPSVSDLDLRLKVGLNGAVKDEL</sequence>